<keyword evidence="1" id="KW-0812">Transmembrane</keyword>
<dbReference type="OrthoDB" id="10017262at2"/>
<organism evidence="2 3">
    <name type="scientific">Cohnella endophytica</name>
    <dbReference type="NCBI Taxonomy" id="2419778"/>
    <lineage>
        <taxon>Bacteria</taxon>
        <taxon>Bacillati</taxon>
        <taxon>Bacillota</taxon>
        <taxon>Bacilli</taxon>
        <taxon>Bacillales</taxon>
        <taxon>Paenibacillaceae</taxon>
        <taxon>Cohnella</taxon>
    </lineage>
</organism>
<keyword evidence="3" id="KW-1185">Reference proteome</keyword>
<name>A0A494XWA7_9BACL</name>
<evidence type="ECO:0000256" key="1">
    <source>
        <dbReference type="SAM" id="Phobius"/>
    </source>
</evidence>
<keyword evidence="1" id="KW-0472">Membrane</keyword>
<feature type="transmembrane region" description="Helical" evidence="1">
    <location>
        <begin position="12"/>
        <end position="29"/>
    </location>
</feature>
<reference evidence="2 3" key="1">
    <citation type="submission" date="2018-10" db="EMBL/GenBank/DDBJ databases">
        <title>Cohnella sp. M2MS4P-1, whole genome shotgun sequence.</title>
        <authorList>
            <person name="Tuo L."/>
        </authorList>
    </citation>
    <scope>NUCLEOTIDE SEQUENCE [LARGE SCALE GENOMIC DNA]</scope>
    <source>
        <strain evidence="2 3">M2MS4P-1</strain>
    </source>
</reference>
<protein>
    <submittedName>
        <fullName evidence="2">Uncharacterized protein</fullName>
    </submittedName>
</protein>
<comment type="caution">
    <text evidence="2">The sequence shown here is derived from an EMBL/GenBank/DDBJ whole genome shotgun (WGS) entry which is preliminary data.</text>
</comment>
<dbReference type="Proteomes" id="UP000282076">
    <property type="component" value="Unassembled WGS sequence"/>
</dbReference>
<gene>
    <name evidence="2" type="ORF">D7Z26_12195</name>
</gene>
<dbReference type="RefSeq" id="WP_120977241.1">
    <property type="nucleotide sequence ID" value="NZ_RBZM01000005.1"/>
</dbReference>
<sequence>MIGGGVIDRKVSLFKILISAIILYAFVYIRCRKGVEDTEECESEWNRREHNYEIARHVSTRCLGCLGVFVLIGIVVVVGLNFMEKGNGQKAPFAPSSGLVNAGENAVINSKGGGALSAITKAKMDELTIYANAGNEEAIQQMMNKGEVISIPNGTSVTIISRSGGKAQIEITAGEYKGMKVYTYIEMMKKK</sequence>
<proteinExistence type="predicted"/>
<feature type="transmembrane region" description="Helical" evidence="1">
    <location>
        <begin position="58"/>
        <end position="80"/>
    </location>
</feature>
<keyword evidence="1" id="KW-1133">Transmembrane helix</keyword>
<dbReference type="EMBL" id="RBZM01000005">
    <property type="protein sequence ID" value="RKP54135.1"/>
    <property type="molecule type" value="Genomic_DNA"/>
</dbReference>
<dbReference type="AlphaFoldDB" id="A0A494XWA7"/>
<evidence type="ECO:0000313" key="2">
    <source>
        <dbReference type="EMBL" id="RKP54135.1"/>
    </source>
</evidence>
<evidence type="ECO:0000313" key="3">
    <source>
        <dbReference type="Proteomes" id="UP000282076"/>
    </source>
</evidence>
<accession>A0A494XWA7</accession>